<comment type="caution">
    <text evidence="1">The sequence shown here is derived from an EMBL/GenBank/DDBJ whole genome shotgun (WGS) entry which is preliminary data.</text>
</comment>
<reference evidence="2" key="1">
    <citation type="journal article" date="2013" name="Mol. Plant Microbe Interact.">
        <title>Global aspects of pacC regulation of pathogenicity genes in Colletotrichum gloeosporioides as revealed by transcriptome analysis.</title>
        <authorList>
            <person name="Alkan N."/>
            <person name="Meng X."/>
            <person name="Friedlander G."/>
            <person name="Reuveni E."/>
            <person name="Sukno S."/>
            <person name="Sherman A."/>
            <person name="Thon M."/>
            <person name="Fluhr R."/>
            <person name="Prusky D."/>
        </authorList>
    </citation>
    <scope>NUCLEOTIDE SEQUENCE [LARGE SCALE GENOMIC DNA]</scope>
    <source>
        <strain evidence="2">Cg-14</strain>
    </source>
</reference>
<name>T0K1C9_COLGC</name>
<accession>T0K1C9</accession>
<protein>
    <submittedName>
        <fullName evidence="1">Uncharacterized protein</fullName>
    </submittedName>
</protein>
<evidence type="ECO:0000313" key="2">
    <source>
        <dbReference type="Proteomes" id="UP000015530"/>
    </source>
</evidence>
<dbReference type="EMBL" id="AMYD01003351">
    <property type="protein sequence ID" value="EQB46533.1"/>
    <property type="molecule type" value="Genomic_DNA"/>
</dbReference>
<sequence>MLNHLKAFMDVDWGNNKA</sequence>
<gene>
    <name evidence="1" type="ORF">CGLO_14407</name>
</gene>
<evidence type="ECO:0000313" key="1">
    <source>
        <dbReference type="EMBL" id="EQB46533.1"/>
    </source>
</evidence>
<organism evidence="1 2">
    <name type="scientific">Colletotrichum gloeosporioides (strain Cg-14)</name>
    <name type="common">Anthracnose fungus</name>
    <name type="synonym">Glomerella cingulata</name>
    <dbReference type="NCBI Taxonomy" id="1237896"/>
    <lineage>
        <taxon>Eukaryota</taxon>
        <taxon>Fungi</taxon>
        <taxon>Dikarya</taxon>
        <taxon>Ascomycota</taxon>
        <taxon>Pezizomycotina</taxon>
        <taxon>Sordariomycetes</taxon>
        <taxon>Hypocreomycetidae</taxon>
        <taxon>Glomerellales</taxon>
        <taxon>Glomerellaceae</taxon>
        <taxon>Colletotrichum</taxon>
        <taxon>Colletotrichum gloeosporioides species complex</taxon>
    </lineage>
</organism>
<dbReference type="HOGENOM" id="CLU_3430956_0_0_1"/>
<proteinExistence type="predicted"/>
<dbReference type="AlphaFoldDB" id="T0K1C9"/>
<dbReference type="Proteomes" id="UP000015530">
    <property type="component" value="Unassembled WGS sequence"/>
</dbReference>